<dbReference type="Proteomes" id="UP001432046">
    <property type="component" value="Chromosome"/>
</dbReference>
<organism evidence="1 2">
    <name type="scientific">Bradyrhizobium septentrionale</name>
    <dbReference type="NCBI Taxonomy" id="1404411"/>
    <lineage>
        <taxon>Bacteria</taxon>
        <taxon>Pseudomonadati</taxon>
        <taxon>Pseudomonadota</taxon>
        <taxon>Alphaproteobacteria</taxon>
        <taxon>Hyphomicrobiales</taxon>
        <taxon>Nitrobacteraceae</taxon>
        <taxon>Bradyrhizobium</taxon>
    </lineage>
</organism>
<dbReference type="EMBL" id="CP147711">
    <property type="protein sequence ID" value="WXC82194.1"/>
    <property type="molecule type" value="Genomic_DNA"/>
</dbReference>
<protein>
    <submittedName>
        <fullName evidence="1">Uncharacterized protein</fullName>
    </submittedName>
</protein>
<reference evidence="1" key="1">
    <citation type="journal article" date="2021" name="Int. J. Syst. Evol. Microbiol.">
        <title>Bradyrhizobium septentrionale sp. nov. (sv. septentrionale) and Bradyrhizobium quebecense sp. nov. (sv. septentrionale) associated with legumes native to Canada possess rearranged symbiosis genes and numerous insertion sequences.</title>
        <authorList>
            <person name="Bromfield E.S.P."/>
            <person name="Cloutier S."/>
        </authorList>
    </citation>
    <scope>NUCLEOTIDE SEQUENCE</scope>
    <source>
        <strain evidence="1">5S5</strain>
    </source>
</reference>
<keyword evidence="2" id="KW-1185">Reference proteome</keyword>
<dbReference type="RefSeq" id="WP_338834548.1">
    <property type="nucleotide sequence ID" value="NZ_CP147711.1"/>
</dbReference>
<name>A0ABZ2P6C1_9BRAD</name>
<gene>
    <name evidence="1" type="ORF">WDK88_11695</name>
</gene>
<reference evidence="1" key="2">
    <citation type="submission" date="2024-03" db="EMBL/GenBank/DDBJ databases">
        <authorList>
            <person name="Bromfield E.S.P."/>
            <person name="Cloutier S."/>
        </authorList>
    </citation>
    <scope>NUCLEOTIDE SEQUENCE</scope>
    <source>
        <strain evidence="1">5S5</strain>
    </source>
</reference>
<evidence type="ECO:0000313" key="1">
    <source>
        <dbReference type="EMBL" id="WXC82194.1"/>
    </source>
</evidence>
<evidence type="ECO:0000313" key="2">
    <source>
        <dbReference type="Proteomes" id="UP001432046"/>
    </source>
</evidence>
<sequence length="143" mass="15288">MAKARAYSEGICHAPDDKLRLTPFVKCGETTSMVGYRDDSSGMVVASVELPTELIERSILANVSTKITLSGSGDVTSATSNLASGSFSIETISLNQLIHVLLDRENIHMEETTESELGILLETLQESICAVQRAIATLSRAAS</sequence>
<proteinExistence type="predicted"/>
<accession>A0ABZ2P6C1</accession>